<dbReference type="Pfam" id="PF02595">
    <property type="entry name" value="Gly_kinase"/>
    <property type="match status" value="1"/>
</dbReference>
<sequence>MSAAIVGDTFSRGWNSVRAQGRKDEIRTFHFSHGRKVSGVAADLPQILAEYWDLSAKDHALIDVAHCASWAGGNLVPDASSGFIGFGLRELIDSGAQKILIHLPLFARCSDAGLGMLMAFADDNCASEIREIETISLAERITNISDSLLAQAIANFREITKNTQIFITYSDALPLLGFSGMAKSWMNYGISAQSAQETEYLIGKIAGRIESLTAARRMLGVPRNMPFSGAGGGLAFLGSSLGITVSSLTDFLFAAQSYRESVKAAFAQSDLIFYICADLGAQIPAGLLRHSEIAAEAGVPFVLISLKSDLRKGDLPRLGLAGSYHLDSVAPEKSDIDPRSDGLPAAKSCSHFAANGRISISSRQGLVDYPGCDFDLSELVRQNLPALARRCAYTWGW</sequence>
<keyword evidence="2" id="KW-1185">Reference proteome</keyword>
<comment type="caution">
    <text evidence="1">The sequence shown here is derived from an EMBL/GenBank/DDBJ whole genome shotgun (WGS) entry which is preliminary data.</text>
</comment>
<name>A0ABU1T1X2_9ACTO</name>
<reference evidence="1 2" key="1">
    <citation type="submission" date="2023-07" db="EMBL/GenBank/DDBJ databases">
        <title>Sequencing the genomes of 1000 actinobacteria strains.</title>
        <authorList>
            <person name="Klenk H.-P."/>
        </authorList>
    </citation>
    <scope>NUCLEOTIDE SEQUENCE [LARGE SCALE GENOMIC DNA]</scope>
    <source>
        <strain evidence="1 2">DSM 15539</strain>
    </source>
</reference>
<dbReference type="RefSeq" id="WP_309955054.1">
    <property type="nucleotide sequence ID" value="NZ_JAVDUJ010000001.1"/>
</dbReference>
<dbReference type="InterPro" id="IPR018193">
    <property type="entry name" value="Glyc_kinase_flavodox-like_fold"/>
</dbReference>
<dbReference type="Proteomes" id="UP001266099">
    <property type="component" value="Unassembled WGS sequence"/>
</dbReference>
<gene>
    <name evidence="1" type="ORF">J2S36_000424</name>
</gene>
<dbReference type="EMBL" id="JAVDUJ010000001">
    <property type="protein sequence ID" value="MDR6938881.1"/>
    <property type="molecule type" value="Genomic_DNA"/>
</dbReference>
<evidence type="ECO:0000313" key="1">
    <source>
        <dbReference type="EMBL" id="MDR6938881.1"/>
    </source>
</evidence>
<evidence type="ECO:0000313" key="2">
    <source>
        <dbReference type="Proteomes" id="UP001266099"/>
    </source>
</evidence>
<dbReference type="InterPro" id="IPR004381">
    <property type="entry name" value="Glycerate_kinase"/>
</dbReference>
<accession>A0ABU1T1X2</accession>
<dbReference type="Gene3D" id="3.90.1510.10">
    <property type="entry name" value="Glycerate kinase, domain 2"/>
    <property type="match status" value="1"/>
</dbReference>
<proteinExistence type="predicted"/>
<protein>
    <submittedName>
        <fullName evidence="1">Uncharacterized protein</fullName>
    </submittedName>
</protein>
<organism evidence="1 2">
    <name type="scientific">Arcanobacterium hippocoleae</name>
    <dbReference type="NCBI Taxonomy" id="149017"/>
    <lineage>
        <taxon>Bacteria</taxon>
        <taxon>Bacillati</taxon>
        <taxon>Actinomycetota</taxon>
        <taxon>Actinomycetes</taxon>
        <taxon>Actinomycetales</taxon>
        <taxon>Actinomycetaceae</taxon>
        <taxon>Arcanobacterium</taxon>
    </lineage>
</organism>